<dbReference type="Pfam" id="PF02796">
    <property type="entry name" value="HTH_7"/>
    <property type="match status" value="1"/>
</dbReference>
<evidence type="ECO:0000259" key="3">
    <source>
        <dbReference type="PROSITE" id="PS51736"/>
    </source>
</evidence>
<feature type="domain" description="Resolvase/invertase-type recombinase catalytic" evidence="3">
    <location>
        <begin position="1"/>
        <end position="133"/>
    </location>
</feature>
<dbReference type="Proteomes" id="UP001596170">
    <property type="component" value="Unassembled WGS sequence"/>
</dbReference>
<dbReference type="PANTHER" id="PTHR30461:SF2">
    <property type="entry name" value="SERINE RECOMBINASE PINE-RELATED"/>
    <property type="match status" value="1"/>
</dbReference>
<comment type="caution">
    <text evidence="4">The sequence shown here is derived from an EMBL/GenBank/DDBJ whole genome shotgun (WGS) entry which is preliminary data.</text>
</comment>
<dbReference type="SMART" id="SM00857">
    <property type="entry name" value="Resolvase"/>
    <property type="match status" value="1"/>
</dbReference>
<sequence length="180" mass="20651">MYFGYVRPTHDDQNVSTQIQRLSTIEDIHIVEEKHDSAKKRIALDQMIENLQIGDRIYVYKLYHLADSSRHLIDLLGEVEQKGASLISLHENIDTSKEEGYSFNEIVRHLVQFQSDVISEKTKSGLNEAQKKGNIAGRPRKPDENVQKAIVMYDSKNYTLAEIKEATGISKSTLYRNLEN</sequence>
<keyword evidence="2" id="KW-0233">DNA recombination</keyword>
<dbReference type="InterPro" id="IPR006119">
    <property type="entry name" value="Resolv_N"/>
</dbReference>
<evidence type="ECO:0000256" key="2">
    <source>
        <dbReference type="ARBA" id="ARBA00023172"/>
    </source>
</evidence>
<keyword evidence="1" id="KW-0238">DNA-binding</keyword>
<evidence type="ECO:0000256" key="1">
    <source>
        <dbReference type="ARBA" id="ARBA00023125"/>
    </source>
</evidence>
<dbReference type="EMBL" id="JBHSRI010000025">
    <property type="protein sequence ID" value="MFC6040869.1"/>
    <property type="molecule type" value="Genomic_DNA"/>
</dbReference>
<keyword evidence="5" id="KW-1185">Reference proteome</keyword>
<accession>A0ABW1LBM6</accession>
<evidence type="ECO:0000313" key="5">
    <source>
        <dbReference type="Proteomes" id="UP001596170"/>
    </source>
</evidence>
<dbReference type="InterPro" id="IPR036162">
    <property type="entry name" value="Resolvase-like_N_sf"/>
</dbReference>
<reference evidence="5" key="1">
    <citation type="journal article" date="2019" name="Int. J. Syst. Evol. Microbiol.">
        <title>The Global Catalogue of Microorganisms (GCM) 10K type strain sequencing project: providing services to taxonomists for standard genome sequencing and annotation.</title>
        <authorList>
            <consortium name="The Broad Institute Genomics Platform"/>
            <consortium name="The Broad Institute Genome Sequencing Center for Infectious Disease"/>
            <person name="Wu L."/>
            <person name="Ma J."/>
        </authorList>
    </citation>
    <scope>NUCLEOTIDE SEQUENCE [LARGE SCALE GENOMIC DNA]</scope>
    <source>
        <strain evidence="5">CCUG 54527</strain>
    </source>
</reference>
<dbReference type="PROSITE" id="PS51736">
    <property type="entry name" value="RECOMBINASES_3"/>
    <property type="match status" value="1"/>
</dbReference>
<gene>
    <name evidence="4" type="ORF">ACFPYN_15690</name>
</gene>
<organism evidence="4 5">
    <name type="scientific">Paenisporosarcina macmurdoensis</name>
    <dbReference type="NCBI Taxonomy" id="212659"/>
    <lineage>
        <taxon>Bacteria</taxon>
        <taxon>Bacillati</taxon>
        <taxon>Bacillota</taxon>
        <taxon>Bacilli</taxon>
        <taxon>Bacillales</taxon>
        <taxon>Caryophanaceae</taxon>
        <taxon>Paenisporosarcina</taxon>
    </lineage>
</organism>
<dbReference type="SUPFAM" id="SSF53041">
    <property type="entry name" value="Resolvase-like"/>
    <property type="match status" value="1"/>
</dbReference>
<dbReference type="Gene3D" id="3.40.50.1390">
    <property type="entry name" value="Resolvase, N-terminal catalytic domain"/>
    <property type="match status" value="1"/>
</dbReference>
<dbReference type="InterPro" id="IPR050639">
    <property type="entry name" value="SSR_resolvase"/>
</dbReference>
<dbReference type="PANTHER" id="PTHR30461">
    <property type="entry name" value="DNA-INVERTASE FROM LAMBDOID PROPHAGE"/>
    <property type="match status" value="1"/>
</dbReference>
<protein>
    <submittedName>
        <fullName evidence="4">Recombinase family protein</fullName>
    </submittedName>
</protein>
<dbReference type="RefSeq" id="WP_377735449.1">
    <property type="nucleotide sequence ID" value="NZ_JBHSRI010000025.1"/>
</dbReference>
<name>A0ABW1LBM6_9BACL</name>
<evidence type="ECO:0000313" key="4">
    <source>
        <dbReference type="EMBL" id="MFC6040869.1"/>
    </source>
</evidence>
<dbReference type="Pfam" id="PF00239">
    <property type="entry name" value="Resolvase"/>
    <property type="match status" value="1"/>
</dbReference>
<dbReference type="CDD" id="cd03768">
    <property type="entry name" value="SR_ResInv"/>
    <property type="match status" value="1"/>
</dbReference>
<proteinExistence type="predicted"/>
<dbReference type="InterPro" id="IPR006120">
    <property type="entry name" value="Resolvase_HTH_dom"/>
</dbReference>